<organism evidence="1 2">
    <name type="scientific">Leptospira weilii str. 2006001855</name>
    <dbReference type="NCBI Taxonomy" id="996804"/>
    <lineage>
        <taxon>Bacteria</taxon>
        <taxon>Pseudomonadati</taxon>
        <taxon>Spirochaetota</taxon>
        <taxon>Spirochaetia</taxon>
        <taxon>Leptospirales</taxon>
        <taxon>Leptospiraceae</taxon>
        <taxon>Leptospira</taxon>
    </lineage>
</organism>
<gene>
    <name evidence="1" type="ORF">LEP1GSC038_1180</name>
</gene>
<protein>
    <submittedName>
        <fullName evidence="1">Uncharacterized protein</fullName>
    </submittedName>
</protein>
<proteinExistence type="predicted"/>
<name>M6FDQ0_9LEPT</name>
<dbReference type="EMBL" id="AFJM02000074">
    <property type="protein sequence ID" value="EMM70520.1"/>
    <property type="molecule type" value="Genomic_DNA"/>
</dbReference>
<reference evidence="1 2" key="1">
    <citation type="submission" date="2013-01" db="EMBL/GenBank/DDBJ databases">
        <authorList>
            <person name="Harkins D.M."/>
            <person name="Durkin A.S."/>
            <person name="Brinkac L.M."/>
            <person name="Haft D.H."/>
            <person name="Selengut J.D."/>
            <person name="Sanka R."/>
            <person name="DePew J."/>
            <person name="Purushe J."/>
            <person name="Hospenthal D.R."/>
            <person name="Murray C.K."/>
            <person name="Pimentel G."/>
            <person name="Wasfy M."/>
            <person name="Vinetz J.M."/>
            <person name="Sutton G.G."/>
            <person name="Nierman W.C."/>
            <person name="Fouts D.E."/>
        </authorList>
    </citation>
    <scope>NUCLEOTIDE SEQUENCE [LARGE SCALE GENOMIC DNA]</scope>
    <source>
        <strain evidence="1 2">2006001855</strain>
    </source>
</reference>
<dbReference type="Proteomes" id="UP000012101">
    <property type="component" value="Unassembled WGS sequence"/>
</dbReference>
<evidence type="ECO:0000313" key="2">
    <source>
        <dbReference type="Proteomes" id="UP000012101"/>
    </source>
</evidence>
<accession>M6FDQ0</accession>
<evidence type="ECO:0000313" key="1">
    <source>
        <dbReference type="EMBL" id="EMM70520.1"/>
    </source>
</evidence>
<dbReference type="AlphaFoldDB" id="M6FDQ0"/>
<comment type="caution">
    <text evidence="1">The sequence shown here is derived from an EMBL/GenBank/DDBJ whole genome shotgun (WGS) entry which is preliminary data.</text>
</comment>
<sequence>MCVFTGGFKEKARSGDFRYPAFLEKAESNAIDKQKFMEKAKTISNGFRPLNKKQDIGFQASVFFELGAYETNPDMDSFLRFKFQTISSLPFYKTS</sequence>